<dbReference type="PANTHER" id="PTHR24321">
    <property type="entry name" value="DEHYDROGENASES, SHORT CHAIN"/>
    <property type="match status" value="1"/>
</dbReference>
<feature type="domain" description="N-acetyltransferase" evidence="4">
    <location>
        <begin position="183"/>
        <end position="330"/>
    </location>
</feature>
<evidence type="ECO:0000256" key="2">
    <source>
        <dbReference type="ARBA" id="ARBA00022857"/>
    </source>
</evidence>
<dbReference type="PROSITE" id="PS51186">
    <property type="entry name" value="GNAT"/>
    <property type="match status" value="1"/>
</dbReference>
<dbReference type="FunFam" id="3.40.50.720:FF:000084">
    <property type="entry name" value="Short-chain dehydrogenase reductase"/>
    <property type="match status" value="1"/>
</dbReference>
<dbReference type="InterPro" id="IPR002347">
    <property type="entry name" value="SDR_fam"/>
</dbReference>
<dbReference type="CDD" id="cd04301">
    <property type="entry name" value="NAT_SF"/>
    <property type="match status" value="1"/>
</dbReference>
<keyword evidence="2" id="KW-0521">NADP</keyword>
<evidence type="ECO:0000259" key="4">
    <source>
        <dbReference type="PROSITE" id="PS51186"/>
    </source>
</evidence>
<dbReference type="CDD" id="cd05233">
    <property type="entry name" value="SDR_c"/>
    <property type="match status" value="1"/>
</dbReference>
<evidence type="ECO:0000313" key="5">
    <source>
        <dbReference type="EMBL" id="KAI1877512.1"/>
    </source>
</evidence>
<dbReference type="PRINTS" id="PR00081">
    <property type="entry name" value="GDHRDH"/>
</dbReference>
<evidence type="ECO:0000256" key="3">
    <source>
        <dbReference type="ARBA" id="ARBA00023002"/>
    </source>
</evidence>
<dbReference type="GO" id="GO:0016747">
    <property type="term" value="F:acyltransferase activity, transferring groups other than amino-acyl groups"/>
    <property type="evidence" value="ECO:0007669"/>
    <property type="project" value="InterPro"/>
</dbReference>
<keyword evidence="3" id="KW-0560">Oxidoreductase</keyword>
<sequence length="344" mass="37123">MALDGSAFVIGGGSGIGKATAIAFAKEGAKGLLVADLDLDAATKVAEESKVVATHPGFIVKAIQIDVALPGSVKDATSTMVKSFGRIDYCVNGAGITSPLPTPITKIEYEQFRKVQDVNVNGTFLVLNTVSAAMATQEPRVNDINQPQRGTSRGSIVNVASILSFKALSLTASYTTSKHAVLGLTRAAALDNTQNGIRVNCVCPSWVDTPMTQRACDSTPGFDRLVRSQLPLGRMGTPEEIADAILFLSSSKASFITGNLATFAVTSECQGRGIGSQLLEYCLEISDMARLPCWLIVFPASYQLYLRFGFEKVDHRDIDLNHWDSYKLRGYGIYHNYAMVRRPR</sequence>
<dbReference type="InterPro" id="IPR016181">
    <property type="entry name" value="Acyl_CoA_acyltransferase"/>
</dbReference>
<dbReference type="Pfam" id="PF13561">
    <property type="entry name" value="adh_short_C2"/>
    <property type="match status" value="1"/>
</dbReference>
<protein>
    <recommendedName>
        <fullName evidence="4">N-acetyltransferase domain-containing protein</fullName>
    </recommendedName>
</protein>
<evidence type="ECO:0000256" key="1">
    <source>
        <dbReference type="ARBA" id="ARBA00006484"/>
    </source>
</evidence>
<accession>A0A9P9WS00</accession>
<organism evidence="5 6">
    <name type="scientific">Neoarthrinium moseri</name>
    <dbReference type="NCBI Taxonomy" id="1658444"/>
    <lineage>
        <taxon>Eukaryota</taxon>
        <taxon>Fungi</taxon>
        <taxon>Dikarya</taxon>
        <taxon>Ascomycota</taxon>
        <taxon>Pezizomycotina</taxon>
        <taxon>Sordariomycetes</taxon>
        <taxon>Xylariomycetidae</taxon>
        <taxon>Amphisphaeriales</taxon>
        <taxon>Apiosporaceae</taxon>
        <taxon>Neoarthrinium</taxon>
    </lineage>
</organism>
<dbReference type="PANTHER" id="PTHR24321:SF12">
    <property type="entry name" value="SHORT-CHAIN DEHYDROGENASE_REDUCTASE FAMILY, PUTATIVE (AFU_ORTHOLOGUE AFUA_5G14340)-RELATED"/>
    <property type="match status" value="1"/>
</dbReference>
<dbReference type="PROSITE" id="PS00061">
    <property type="entry name" value="ADH_SHORT"/>
    <property type="match status" value="1"/>
</dbReference>
<dbReference type="SUPFAM" id="SSF51735">
    <property type="entry name" value="NAD(P)-binding Rossmann-fold domains"/>
    <property type="match status" value="1"/>
</dbReference>
<comment type="similarity">
    <text evidence="1">Belongs to the short-chain dehydrogenases/reductases (SDR) family.</text>
</comment>
<dbReference type="SUPFAM" id="SSF55729">
    <property type="entry name" value="Acyl-CoA N-acyltransferases (Nat)"/>
    <property type="match status" value="1"/>
</dbReference>
<reference evidence="5" key="1">
    <citation type="submission" date="2021-03" db="EMBL/GenBank/DDBJ databases">
        <title>Revisited historic fungal species revealed as producer of novel bioactive compounds through whole genome sequencing and comparative genomics.</title>
        <authorList>
            <person name="Vignolle G.A."/>
            <person name="Hochenegger N."/>
            <person name="Mach R.L."/>
            <person name="Mach-Aigner A.R."/>
            <person name="Javad Rahimi M."/>
            <person name="Salim K.A."/>
            <person name="Chan C.M."/>
            <person name="Lim L.B.L."/>
            <person name="Cai F."/>
            <person name="Druzhinina I.S."/>
            <person name="U'Ren J.M."/>
            <person name="Derntl C."/>
        </authorList>
    </citation>
    <scope>NUCLEOTIDE SEQUENCE</scope>
    <source>
        <strain evidence="5">TUCIM 5799</strain>
    </source>
</reference>
<dbReference type="InterPro" id="IPR020904">
    <property type="entry name" value="Sc_DH/Rdtase_CS"/>
</dbReference>
<dbReference type="PRINTS" id="PR00080">
    <property type="entry name" value="SDRFAMILY"/>
</dbReference>
<dbReference type="InterPro" id="IPR036291">
    <property type="entry name" value="NAD(P)-bd_dom_sf"/>
</dbReference>
<comment type="caution">
    <text evidence="5">The sequence shown here is derived from an EMBL/GenBank/DDBJ whole genome shotgun (WGS) entry which is preliminary data.</text>
</comment>
<dbReference type="Gene3D" id="3.40.630.30">
    <property type="match status" value="1"/>
</dbReference>
<evidence type="ECO:0000313" key="6">
    <source>
        <dbReference type="Proteomes" id="UP000829685"/>
    </source>
</evidence>
<dbReference type="GO" id="GO:0016491">
    <property type="term" value="F:oxidoreductase activity"/>
    <property type="evidence" value="ECO:0007669"/>
    <property type="project" value="UniProtKB-KW"/>
</dbReference>
<dbReference type="EMBL" id="JAFIMR010000006">
    <property type="protein sequence ID" value="KAI1877512.1"/>
    <property type="molecule type" value="Genomic_DNA"/>
</dbReference>
<keyword evidence="6" id="KW-1185">Reference proteome</keyword>
<name>A0A9P9WS00_9PEZI</name>
<dbReference type="InterPro" id="IPR000182">
    <property type="entry name" value="GNAT_dom"/>
</dbReference>
<gene>
    <name evidence="5" type="ORF">JX265_003520</name>
</gene>
<dbReference type="Gene3D" id="3.40.50.720">
    <property type="entry name" value="NAD(P)-binding Rossmann-like Domain"/>
    <property type="match status" value="1"/>
</dbReference>
<dbReference type="AlphaFoldDB" id="A0A9P9WS00"/>
<dbReference type="Proteomes" id="UP000829685">
    <property type="component" value="Unassembled WGS sequence"/>
</dbReference>
<proteinExistence type="inferred from homology"/>